<dbReference type="GO" id="GO:0002188">
    <property type="term" value="P:translation reinitiation"/>
    <property type="evidence" value="ECO:0007669"/>
    <property type="project" value="TreeGrafter"/>
</dbReference>
<dbReference type="InterPro" id="IPR002347">
    <property type="entry name" value="SDR_fam"/>
</dbReference>
<dbReference type="PANTHER" id="PTHR14005:SF0">
    <property type="entry name" value="EUKARYOTIC TRANSLATION INITIATION FACTOR 3 SUBUNIT A"/>
    <property type="match status" value="1"/>
</dbReference>
<dbReference type="GO" id="GO:0003729">
    <property type="term" value="F:mRNA binding"/>
    <property type="evidence" value="ECO:0007669"/>
    <property type="project" value="TreeGrafter"/>
</dbReference>
<dbReference type="GO" id="GO:0071541">
    <property type="term" value="C:eukaryotic translation initiation factor 3 complex, eIF3m"/>
    <property type="evidence" value="ECO:0007669"/>
    <property type="project" value="TreeGrafter"/>
</dbReference>
<dbReference type="OrthoDB" id="18884at2759"/>
<feature type="region of interest" description="Disordered" evidence="7">
    <location>
        <begin position="1725"/>
        <end position="1966"/>
    </location>
</feature>
<feature type="domain" description="PCI" evidence="8">
    <location>
        <begin position="1248"/>
        <end position="1432"/>
    </location>
</feature>
<dbReference type="Gene3D" id="4.10.860.10">
    <property type="entry name" value="UVR domain"/>
    <property type="match status" value="1"/>
</dbReference>
<dbReference type="Pfam" id="PF00106">
    <property type="entry name" value="adh_short"/>
    <property type="match status" value="2"/>
</dbReference>
<dbReference type="GO" id="GO:0043614">
    <property type="term" value="C:multi-eIF complex"/>
    <property type="evidence" value="ECO:0007669"/>
    <property type="project" value="TreeGrafter"/>
</dbReference>
<keyword evidence="2 6" id="KW-0963">Cytoplasm</keyword>
<dbReference type="GO" id="GO:0001732">
    <property type="term" value="P:formation of cytoplasmic translation initiation complex"/>
    <property type="evidence" value="ECO:0007669"/>
    <property type="project" value="UniProtKB-UniRule"/>
</dbReference>
<feature type="compositionally biased region" description="Basic and acidic residues" evidence="7">
    <location>
        <begin position="1725"/>
        <end position="1776"/>
    </location>
</feature>
<proteinExistence type="inferred from homology"/>
<dbReference type="PANTHER" id="PTHR14005">
    <property type="entry name" value="EUKARYOTIC TRANSLATION INITIATION FACTOR 3, THETA SUBUNIT"/>
    <property type="match status" value="1"/>
</dbReference>
<sequence>MVELPVDILLGIIEEIGMQERPNFDLLWAFCSTCRTLRPHAQTFLFRSLSLNFKGNSMPCSFGPAVAIYWKNMEFIVNGNPQVAACVKYLQFRVRSSADISPEFVSLISRLTKLTTLRCGYDDGRSSAWTSLYTQQKRQWEAIFQLPSIHSLQILGLACIPISVLYPCTNLKALYIDGFSTFDAPELDHEGSLSDVSQYYLPLLNLTSVQTAWDIKSLDPLFAIYPSVGAPLVEKSSVKDMFVERIWDSDCTEFREFPSLQSFGVDTSRLMEPGSLFANFHPSSLQSLDWLGLEFRWDWDIPTEYPSRVLGAALDRQLGFPSLNVVVITVALLGEELSAFKDGVKEELGELDQLFASTINFPRLNTVTIMLKAYTQSVMEEGTKFWVEDSDNIKKYLPLFAARFGCTLVSLLVCFTLLAREGDIEGITGLGDGSGTGASTARLFAKNGYSIALIARGATHVQNLTEEINKSGGHAAAFPVSSYSHDDLTAAWSAIHAAFPKPEYVVRVALFNVAHGVWKPFLEVTPEDIQESLQTNVAAAFSFARGAILAFKDNDIEADNGKRGALLFTGATASIRGNVVTSAFAAGRFGTRALSHSLAKEFSKENIHVSHAVIDGAILTNKSKDREWADNEDARLSPDSIASAYLYLVNQDRSAWTWELDREFFLSSNVRVHIDIFCPAVKRVLVVAGLGDGSGTGASTARLFAKNGYSIALIARGATVHNLTEEINKSGGHAAAFPVASYSHDDLTAAWSAIHAAFPKPEYAVRVALFNVAHRVWKPFLEVTPQDVQESLQTNLAAAFSFARGAILAFKDNDIEAHNGKRGALLFTGATASIRGNVLTSAFAAVKSGARALSHSLAKEFSKENIHVSHAIIDGAILGHHSKATRGKDWVDNEDVRLNPESIASAYLTCLHRPPQRRASYLIASHVGDHPSNMAPFSKPETVLKQAEGLVSVGQTHAALQSLTEMFSSKRFRSTPLTSLEPIMHRFIELCVDMRKGRTAKEGLMQYKNIAQNTSVQSIESVVTKFIQLSDAKVREAQEKAAVQSAVDIDDLEASETPESILLGAVSGDQSKDRTDRALVTPWLKFLWESYRTSLETLKNNARLEAIYQQIAQQAFKFCLKHQRKVEFRRLCETLRLHLANVAKYSHQQHSINLSDPDTLQHHLDTRFAQLNTSVELELWQEAFRSVEDVHNLLTMAKKAPRPAMMANYYEKLTKIFLMSGNALYHAAAWSRYYAIVTSIGGKSEEELSRLAGQVLVSALAVPVGLTTDEPDELKGKNARLTALLGLSRMPSRSGLLKDALARDVLKLSPQSVKSLYNILEVTFDPLTLCASIAPLLQTLASDESSSSYSQYLVLLQRALLSRLLSQLSQVYSTIKVDNLLSLVAPLKDAGLEGAFEAEQVEAYIMGCARRGELNVRVDHKDGSITFVDDPFVSADEQPSTSAASTSTLSREAAIQPSTSDLVRTRLSKVAGCLHDTLSVIEPKHSQPSAEDQAAKFKALVAAVESERKALQLRRALVARRRELLSELTARKEKEESSRRAEYTRREKEEEVRRAKEEMKRKEQERTKKEIETIRVDEAKKYAQSLVDKGILKPNDVEKLDSIDTEGLITIQVAQLEKEKKELAERLRVHAKRIDHIERAYRKEERPLLGEDYDLQQKTDKETFQVIQTTRLESTRQQHEENLATKARLSRMLDDYHERKEAVLAKKGDDYKRKVELARKKIEAEKEKRRAVVMKQREEERVKQEKEEEARRQREAEEARVAAQHAAEEERMRAEEEAAAAAAAELKRKEEAEVAARREQRERERQEAAEKARLQQQREDEAEARRQARALEKSAALRKPVVAPTALRPNAPAKDEPTVWRRTPVGSAAANNTAAAPPPLRSESPAAGAAPKFKPGLGASEGGWRARAAAAAANGGTAATPSPPPPAAAPAAAAEEPQVDGDGFQTVASNRGGAGGGVWRPRRGRA</sequence>
<dbReference type="Pfam" id="PF22591">
    <property type="entry name" value="eIF3a_PCI_TPR-like"/>
    <property type="match status" value="1"/>
</dbReference>
<feature type="region of interest" description="Disordered" evidence="7">
    <location>
        <begin position="1530"/>
        <end position="1562"/>
    </location>
</feature>
<protein>
    <recommendedName>
        <fullName evidence="6">Eukaryotic translation initiation factor 3 subunit A</fullName>
        <shortName evidence="6">eIF3a</shortName>
    </recommendedName>
    <alternativeName>
        <fullName evidence="6">Eukaryotic translation initiation factor 3 110 kDa subunit homolog</fullName>
        <shortName evidence="6">eIF3 p110</shortName>
    </alternativeName>
    <alternativeName>
        <fullName evidence="6">Translation initiation factor eIF3, p110 subunit homolog</fullName>
    </alternativeName>
</protein>
<organism evidence="9 10">
    <name type="scientific">Psilocybe cf. subviscida</name>
    <dbReference type="NCBI Taxonomy" id="2480587"/>
    <lineage>
        <taxon>Eukaryota</taxon>
        <taxon>Fungi</taxon>
        <taxon>Dikarya</taxon>
        <taxon>Basidiomycota</taxon>
        <taxon>Agaricomycotina</taxon>
        <taxon>Agaricomycetes</taxon>
        <taxon>Agaricomycetidae</taxon>
        <taxon>Agaricales</taxon>
        <taxon>Agaricineae</taxon>
        <taxon>Strophariaceae</taxon>
        <taxon>Psilocybe</taxon>
    </lineage>
</organism>
<evidence type="ECO:0000259" key="8">
    <source>
        <dbReference type="PROSITE" id="PS50250"/>
    </source>
</evidence>
<dbReference type="EMBL" id="JAACJJ010000029">
    <property type="protein sequence ID" value="KAF5319576.1"/>
    <property type="molecule type" value="Genomic_DNA"/>
</dbReference>
<dbReference type="SUPFAM" id="SSF51735">
    <property type="entry name" value="NAD(P)-binding Rossmann-fold domains"/>
    <property type="match status" value="2"/>
</dbReference>
<evidence type="ECO:0000256" key="5">
    <source>
        <dbReference type="ARBA" id="ARBA00022917"/>
    </source>
</evidence>
<keyword evidence="4 6" id="KW-0694">RNA-binding</keyword>
<dbReference type="InterPro" id="IPR000717">
    <property type="entry name" value="PCI_dom"/>
</dbReference>
<dbReference type="GO" id="GO:0003743">
    <property type="term" value="F:translation initiation factor activity"/>
    <property type="evidence" value="ECO:0007669"/>
    <property type="project" value="UniProtKB-UniRule"/>
</dbReference>
<keyword evidence="5 6" id="KW-0648">Protein biosynthesis</keyword>
<keyword evidence="10" id="KW-1185">Reference proteome</keyword>
<comment type="similarity">
    <text evidence="6">Belongs to the eIF-3 subunit A family.</text>
</comment>
<evidence type="ECO:0000256" key="3">
    <source>
        <dbReference type="ARBA" id="ARBA00022540"/>
    </source>
</evidence>
<evidence type="ECO:0000256" key="7">
    <source>
        <dbReference type="SAM" id="MobiDB-lite"/>
    </source>
</evidence>
<dbReference type="Gene3D" id="3.40.50.720">
    <property type="entry name" value="NAD(P)-binding Rossmann-like Domain"/>
    <property type="match status" value="2"/>
</dbReference>
<keyword evidence="6" id="KW-0175">Coiled coil</keyword>
<evidence type="ECO:0000256" key="2">
    <source>
        <dbReference type="ARBA" id="ARBA00022490"/>
    </source>
</evidence>
<dbReference type="GO" id="GO:0033290">
    <property type="term" value="C:eukaryotic 48S preinitiation complex"/>
    <property type="evidence" value="ECO:0007669"/>
    <property type="project" value="UniProtKB-UniRule"/>
</dbReference>
<gene>
    <name evidence="6" type="primary">TIF32</name>
    <name evidence="9" type="ORF">D9619_008497</name>
</gene>
<dbReference type="PROSITE" id="PS50250">
    <property type="entry name" value="PCI"/>
    <property type="match status" value="1"/>
</dbReference>
<evidence type="ECO:0000256" key="4">
    <source>
        <dbReference type="ARBA" id="ARBA00022884"/>
    </source>
</evidence>
<comment type="function">
    <text evidence="6">RNA-binding component of the eukaryotic translation initiation factor 3 (eIF-3) complex, which is involved in protein synthesis of a specialized repertoire of mRNAs and, together with other initiation factors, stimulates binding of mRNA and methionyl-tRNAi to the 40S ribosome. The eIF-3 complex specifically targets and initiates translation of a subset of mRNAs involved in cell proliferation.</text>
</comment>
<reference evidence="9 10" key="1">
    <citation type="journal article" date="2020" name="ISME J.">
        <title>Uncovering the hidden diversity of litter-decomposition mechanisms in mushroom-forming fungi.</title>
        <authorList>
            <person name="Floudas D."/>
            <person name="Bentzer J."/>
            <person name="Ahren D."/>
            <person name="Johansson T."/>
            <person name="Persson P."/>
            <person name="Tunlid A."/>
        </authorList>
    </citation>
    <scope>NUCLEOTIDE SEQUENCE [LARGE SCALE GENOMIC DNA]</scope>
    <source>
        <strain evidence="9 10">CBS 101986</strain>
    </source>
</reference>
<comment type="caution">
    <text evidence="9">The sequence shown here is derived from an EMBL/GenBank/DDBJ whole genome shotgun (WGS) entry which is preliminary data.</text>
</comment>
<name>A0A8H5BB26_9AGAR</name>
<dbReference type="HAMAP" id="MF_03000">
    <property type="entry name" value="eIF3a"/>
    <property type="match status" value="1"/>
</dbReference>
<feature type="compositionally biased region" description="Basic and acidic residues" evidence="7">
    <location>
        <begin position="1785"/>
        <end position="1832"/>
    </location>
</feature>
<dbReference type="GO" id="GO:0016282">
    <property type="term" value="C:eukaryotic 43S preinitiation complex"/>
    <property type="evidence" value="ECO:0007669"/>
    <property type="project" value="UniProtKB-UniRule"/>
</dbReference>
<comment type="subunit">
    <text evidence="6">Component of the eukaryotic translation initiation factor 3 (eIF-3) complex.</text>
</comment>
<evidence type="ECO:0000256" key="6">
    <source>
        <dbReference type="HAMAP-Rule" id="MF_03000"/>
    </source>
</evidence>
<dbReference type="InterPro" id="IPR036291">
    <property type="entry name" value="NAD(P)-bd_dom_sf"/>
</dbReference>
<dbReference type="InterPro" id="IPR027512">
    <property type="entry name" value="EIF3A"/>
</dbReference>
<dbReference type="Gene3D" id="1.25.40.860">
    <property type="match status" value="2"/>
</dbReference>
<evidence type="ECO:0000313" key="10">
    <source>
        <dbReference type="Proteomes" id="UP000567179"/>
    </source>
</evidence>
<feature type="compositionally biased region" description="Low complexity" evidence="7">
    <location>
        <begin position="1885"/>
        <end position="1920"/>
    </location>
</feature>
<feature type="coiled-coil region" evidence="6">
    <location>
        <begin position="1613"/>
        <end position="1640"/>
    </location>
</feature>
<dbReference type="Proteomes" id="UP000567179">
    <property type="component" value="Unassembled WGS sequence"/>
</dbReference>
<keyword evidence="3 6" id="KW-0396">Initiation factor</keyword>
<evidence type="ECO:0000256" key="1">
    <source>
        <dbReference type="ARBA" id="ARBA00004496"/>
    </source>
</evidence>
<evidence type="ECO:0000313" key="9">
    <source>
        <dbReference type="EMBL" id="KAF5319576.1"/>
    </source>
</evidence>
<dbReference type="GO" id="GO:0071540">
    <property type="term" value="C:eukaryotic translation initiation factor 3 complex, eIF3e"/>
    <property type="evidence" value="ECO:0007669"/>
    <property type="project" value="TreeGrafter"/>
</dbReference>
<dbReference type="FunFam" id="4.10.860.10:FF:000001">
    <property type="entry name" value="Eukaryotic translation initiation factor 3 subunit A"/>
    <property type="match status" value="1"/>
</dbReference>
<accession>A0A8H5BB26</accession>
<comment type="subcellular location">
    <subcellularLocation>
        <location evidence="1 6">Cytoplasm</location>
    </subcellularLocation>
</comment>
<dbReference type="InterPro" id="IPR054711">
    <property type="entry name" value="eIF3a_PCI_TPR-like"/>
</dbReference>